<comment type="caution">
    <text evidence="5">The sequence shown here is derived from an EMBL/GenBank/DDBJ whole genome shotgun (WGS) entry which is preliminary data.</text>
</comment>
<evidence type="ECO:0000256" key="2">
    <source>
        <dbReference type="ARBA" id="ARBA00022598"/>
    </source>
</evidence>
<comment type="pathway">
    <text evidence="1">Siderophore biosynthesis.</text>
</comment>
<dbReference type="Pfam" id="PF13193">
    <property type="entry name" value="AMP-binding_C"/>
    <property type="match status" value="1"/>
</dbReference>
<dbReference type="Gene3D" id="3.40.50.12780">
    <property type="entry name" value="N-terminal domain of ligase-like"/>
    <property type="match status" value="1"/>
</dbReference>
<dbReference type="PROSITE" id="PS00455">
    <property type="entry name" value="AMP_BINDING"/>
    <property type="match status" value="1"/>
</dbReference>
<dbReference type="FunFam" id="2.30.38.10:FF:000003">
    <property type="entry name" value="Vibriobactin-specific 2,3-dihydroxybenzoate-AMP ligase"/>
    <property type="match status" value="1"/>
</dbReference>
<dbReference type="Pfam" id="PF00501">
    <property type="entry name" value="AMP-binding"/>
    <property type="match status" value="1"/>
</dbReference>
<reference evidence="5" key="2">
    <citation type="submission" date="2018-07" db="EMBL/GenBank/DDBJ databases">
        <authorList>
            <consortium name="NCBI Pathogen Detection Project"/>
        </authorList>
    </citation>
    <scope>NUCLEOTIDE SEQUENCE</scope>
    <source>
        <strain evidence="5">09-3171</strain>
    </source>
</reference>
<dbReference type="InterPro" id="IPR020845">
    <property type="entry name" value="AMP-binding_CS"/>
</dbReference>
<dbReference type="InterPro" id="IPR045851">
    <property type="entry name" value="AMP-bd_C_sf"/>
</dbReference>
<dbReference type="EMBL" id="DAAWDR010000028">
    <property type="protein sequence ID" value="HAF7394635.1"/>
    <property type="molecule type" value="Genomic_DNA"/>
</dbReference>
<organism evidence="5">
    <name type="scientific">Salmonella newport</name>
    <dbReference type="NCBI Taxonomy" id="108619"/>
    <lineage>
        <taxon>Bacteria</taxon>
        <taxon>Pseudomonadati</taxon>
        <taxon>Pseudomonadota</taxon>
        <taxon>Gammaproteobacteria</taxon>
        <taxon>Enterobacterales</taxon>
        <taxon>Enterobacteriaceae</taxon>
        <taxon>Salmonella</taxon>
    </lineage>
</organism>
<dbReference type="Gene3D" id="3.30.300.30">
    <property type="match status" value="1"/>
</dbReference>
<evidence type="ECO:0000259" key="4">
    <source>
        <dbReference type="Pfam" id="PF13193"/>
    </source>
</evidence>
<reference evidence="5" key="1">
    <citation type="journal article" date="2018" name="Genome Biol.">
        <title>SKESA: strategic k-mer extension for scrupulous assemblies.</title>
        <authorList>
            <person name="Souvorov A."/>
            <person name="Agarwala R."/>
            <person name="Lipman D.J."/>
        </authorList>
    </citation>
    <scope>NUCLEOTIDE SEQUENCE</scope>
    <source>
        <strain evidence="5">09-3171</strain>
    </source>
</reference>
<proteinExistence type="predicted"/>
<name>A0A752CIJ6_SALNE</name>
<keyword evidence="2" id="KW-0436">Ligase</keyword>
<dbReference type="AlphaFoldDB" id="A0A752CIJ6"/>
<dbReference type="InterPro" id="IPR025110">
    <property type="entry name" value="AMP-bd_C"/>
</dbReference>
<feature type="domain" description="AMP-dependent synthetase/ligase" evidence="3">
    <location>
        <begin position="44"/>
        <end position="397"/>
    </location>
</feature>
<feature type="domain" description="AMP-binding enzyme C-terminal" evidence="4">
    <location>
        <begin position="448"/>
        <end position="522"/>
    </location>
</feature>
<evidence type="ECO:0000256" key="1">
    <source>
        <dbReference type="ARBA" id="ARBA00004924"/>
    </source>
</evidence>
<dbReference type="InterPro" id="IPR042099">
    <property type="entry name" value="ANL_N_sf"/>
</dbReference>
<accession>A0A752CIJ6</accession>
<dbReference type="PANTHER" id="PTHR43767">
    <property type="entry name" value="LONG-CHAIN-FATTY-ACID--COA LIGASE"/>
    <property type="match status" value="1"/>
</dbReference>
<dbReference type="SUPFAM" id="SSF56801">
    <property type="entry name" value="Acetyl-CoA synthetase-like"/>
    <property type="match status" value="1"/>
</dbReference>
<dbReference type="GO" id="GO:0016878">
    <property type="term" value="F:acid-thiol ligase activity"/>
    <property type="evidence" value="ECO:0007669"/>
    <property type="project" value="UniProtKB-ARBA"/>
</dbReference>
<evidence type="ECO:0000313" key="5">
    <source>
        <dbReference type="EMBL" id="HAF7394635.1"/>
    </source>
</evidence>
<sequence length="534" mass="58998">MSESIVSPDRRILPEEMRWPVALAERYTQRGYWQPETLGQLILQWQQYGDRTALIEPDRSWSYHQLINQACRFAGELRQRGMQSGETVVIQLPNGADFVVALFAAILNGAVPVLILPAHRQREILHVVELAQAHWFLSDAEQAGIEAQSLRAKAPDCHSLFSTAERRFSASQVPAMAGLPPGDAPQNIALLLLSGGTTGLPKLIPRTHADYHYNFRASAELCHVQPDDRYLAVLSMAHNFPLACPGILGIFSRGGCVVVPATVAAEDAFDAIHQHRVTLTALVPSLATLWLDATEWEQPDLSSLRLVQVGGARLGADAARRLLARWGCQLQQVFGMAEGLLNYTRLDDSPELIITTQGRPLCDEDEIRVVDEQGLPVGRGQAGELLVRGPYTIRGYYRAPEHNRQAFAAEGFYRSGDRVRQLPGGELLVEGRTRDTINRHGESVAADEIEECLRAHPLVRDVTVLAETLAEQQEAIHAVVIAHSPLTLAEMRAFLEQQQVAPFKWPDRLTLVDAFPLTPIGKINKQALAARLAV</sequence>
<protein>
    <submittedName>
        <fullName evidence="5">(2,3-dihydroxybenzoyl)adenylate synthase</fullName>
    </submittedName>
</protein>
<dbReference type="PANTHER" id="PTHR43767:SF1">
    <property type="entry name" value="NONRIBOSOMAL PEPTIDE SYNTHASE PES1 (EUROFUNG)-RELATED"/>
    <property type="match status" value="1"/>
</dbReference>
<gene>
    <name evidence="5" type="ORF">G9260_002655</name>
</gene>
<dbReference type="InterPro" id="IPR000873">
    <property type="entry name" value="AMP-dep_synth/lig_dom"/>
</dbReference>
<dbReference type="InterPro" id="IPR050237">
    <property type="entry name" value="ATP-dep_AMP-bd_enzyme"/>
</dbReference>
<evidence type="ECO:0000259" key="3">
    <source>
        <dbReference type="Pfam" id="PF00501"/>
    </source>
</evidence>